<dbReference type="Pfam" id="PF07627">
    <property type="entry name" value="PSCyt3"/>
    <property type="match status" value="1"/>
</dbReference>
<evidence type="ECO:0000259" key="5">
    <source>
        <dbReference type="Pfam" id="PF07635"/>
    </source>
</evidence>
<dbReference type="InterPro" id="IPR013042">
    <property type="entry name" value="DUF1592"/>
</dbReference>
<sequence>MNTQASHPFPRSTSSLIAAASLRTLLVCCVLIPLRVTSSQESSAAAPEPVKIAIENYCADCHNEQMMAGDLDLVALEFTPDHPTNRERWVRIFDRVEQGEMPPTEGGYDLAEEERREYVAALGEVLRQADQAEVAEHGRGPMRRLTRDEYQDQLRDLLQLPQLDVRDKLPPDREYHGFTKVTKMLDVSRVQLEGWLDAAEAALEVAVASGTTPLPTQTHRASGTDLFPSFDSFGGREAMFFARDGVMVPITSSDHQKMAPEQRRDETLELAIFRSATWPYYGYPRGFKAKHDGTYRVRFSARAVRQLADFRLVPAHQPQPMSFRARQPSGPDVSGDVRETGGWIDLLPEPNVFETKIRLKAGETFEYSLLGLPVPFIRTDGGFFYDFPPMPPEGHRGAAFQWLEVEGPLVSETWPPPSHHVLFGDLPIGKAPPGSRFGVEVNSSDPKADAERLFRYFARRAARKPVPEEAIAKYLNLIEARLNDDATFVEAMTNGYQAFLCSGHVVYLNEPSPNDPFALAARLSYFLNNTAPDEQLQEHAASGRLGNPEVLRAETERLIADDRFDRFVEGFTDQWLDLSKLRRDIPDGRLYPEFRKDDYLVDSMQRETQSFFRAMIRENLHVTTLVDADFTFVNDRLAQHYDLPRTPGSAMRKTQLPDWSPYGGLLTQASILKLTANGTTTSPVLRGVWVMEKILGDPPPPPPKSVPAIEPDIRGAATIRDILAKHTEVESCAACHTHFDPVGFALENFDVMGAWRDRYRGLEKGDKITGIDPAGHPYTYFVGPAVDASGKLRDGRTFHNVRELKAHLVSDPRSLARNLVGQFTLYATGVPVRFSDRPTVESILDACERDGYRIGDLIHAFVVSELFGGKANPQ</sequence>
<organism evidence="7 8">
    <name type="scientific">Neorhodopirellula pilleata</name>
    <dbReference type="NCBI Taxonomy" id="2714738"/>
    <lineage>
        <taxon>Bacteria</taxon>
        <taxon>Pseudomonadati</taxon>
        <taxon>Planctomycetota</taxon>
        <taxon>Planctomycetia</taxon>
        <taxon>Pirellulales</taxon>
        <taxon>Pirellulaceae</taxon>
        <taxon>Neorhodopirellula</taxon>
    </lineage>
</organism>
<dbReference type="InterPro" id="IPR011478">
    <property type="entry name" value="DUF1585"/>
</dbReference>
<evidence type="ECO:0000313" key="8">
    <source>
        <dbReference type="Proteomes" id="UP000316213"/>
    </source>
</evidence>
<protein>
    <recommendedName>
        <fullName evidence="9">Planctomycete cytochrome C</fullName>
    </recommendedName>
</protein>
<dbReference type="Proteomes" id="UP000316213">
    <property type="component" value="Unassembled WGS sequence"/>
</dbReference>
<feature type="domain" description="DUF1588" evidence="3">
    <location>
        <begin position="663"/>
        <end position="758"/>
    </location>
</feature>
<feature type="domain" description="DUF1592" evidence="4">
    <location>
        <begin position="516"/>
        <end position="643"/>
    </location>
</feature>
<feature type="domain" description="DUF1595" evidence="6">
    <location>
        <begin position="450"/>
        <end position="510"/>
    </location>
</feature>
<name>A0A5C6A7C6_9BACT</name>
<dbReference type="EMBL" id="SJPM01000007">
    <property type="protein sequence ID" value="TWT94981.1"/>
    <property type="molecule type" value="Genomic_DNA"/>
</dbReference>
<dbReference type="Pfam" id="PF07626">
    <property type="entry name" value="PSD3"/>
    <property type="match status" value="1"/>
</dbReference>
<dbReference type="Pfam" id="PF07637">
    <property type="entry name" value="PSD5"/>
    <property type="match status" value="1"/>
</dbReference>
<dbReference type="Pfam" id="PF07624">
    <property type="entry name" value="PSD2"/>
    <property type="match status" value="1"/>
</dbReference>
<dbReference type="AlphaFoldDB" id="A0A5C6A7C6"/>
<dbReference type="InterPro" id="IPR011429">
    <property type="entry name" value="Cyt_c_Planctomycete-type"/>
</dbReference>
<comment type="caution">
    <text evidence="7">The sequence shown here is derived from an EMBL/GenBank/DDBJ whole genome shotgun (WGS) entry which is preliminary data.</text>
</comment>
<proteinExistence type="predicted"/>
<evidence type="ECO:0000259" key="1">
    <source>
        <dbReference type="Pfam" id="PF07624"/>
    </source>
</evidence>
<dbReference type="InterPro" id="IPR013043">
    <property type="entry name" value="DUF1595"/>
</dbReference>
<accession>A0A5C6A7C6</accession>
<dbReference type="InterPro" id="IPR013036">
    <property type="entry name" value="DUF1587"/>
</dbReference>
<reference evidence="7 8" key="1">
    <citation type="submission" date="2019-02" db="EMBL/GenBank/DDBJ databases">
        <title>Deep-cultivation of Planctomycetes and their phenomic and genomic characterization uncovers novel biology.</title>
        <authorList>
            <person name="Wiegand S."/>
            <person name="Jogler M."/>
            <person name="Boedeker C."/>
            <person name="Pinto D."/>
            <person name="Vollmers J."/>
            <person name="Rivas-Marin E."/>
            <person name="Kohn T."/>
            <person name="Peeters S.H."/>
            <person name="Heuer A."/>
            <person name="Rast P."/>
            <person name="Oberbeckmann S."/>
            <person name="Bunk B."/>
            <person name="Jeske O."/>
            <person name="Meyerdierks A."/>
            <person name="Storesund J.E."/>
            <person name="Kallscheuer N."/>
            <person name="Luecker S."/>
            <person name="Lage O.M."/>
            <person name="Pohl T."/>
            <person name="Merkel B.J."/>
            <person name="Hornburger P."/>
            <person name="Mueller R.-W."/>
            <person name="Bruemmer F."/>
            <person name="Labrenz M."/>
            <person name="Spormann A.M."/>
            <person name="Op Den Camp H."/>
            <person name="Overmann J."/>
            <person name="Amann R."/>
            <person name="Jetten M.S.M."/>
            <person name="Mascher T."/>
            <person name="Medema M.H."/>
            <person name="Devos D.P."/>
            <person name="Kaster A.-K."/>
            <person name="Ovreas L."/>
            <person name="Rohde M."/>
            <person name="Galperin M.Y."/>
            <person name="Jogler C."/>
        </authorList>
    </citation>
    <scope>NUCLEOTIDE SEQUENCE [LARGE SCALE GENOMIC DNA]</scope>
    <source>
        <strain evidence="7 8">Pla100</strain>
    </source>
</reference>
<dbReference type="RefSeq" id="WP_146578933.1">
    <property type="nucleotide sequence ID" value="NZ_SJPM01000007.1"/>
</dbReference>
<feature type="domain" description="Cytochrome C Planctomycete-type" evidence="5">
    <location>
        <begin position="58"/>
        <end position="105"/>
    </location>
</feature>
<evidence type="ECO:0000259" key="3">
    <source>
        <dbReference type="Pfam" id="PF07627"/>
    </source>
</evidence>
<dbReference type="InterPro" id="IPR013039">
    <property type="entry name" value="DUF1588"/>
</dbReference>
<dbReference type="OrthoDB" id="175242at2"/>
<feature type="domain" description="DUF1587" evidence="2">
    <location>
        <begin position="143"/>
        <end position="207"/>
    </location>
</feature>
<keyword evidence="8" id="KW-1185">Reference proteome</keyword>
<evidence type="ECO:0008006" key="9">
    <source>
        <dbReference type="Google" id="ProtNLM"/>
    </source>
</evidence>
<evidence type="ECO:0000259" key="6">
    <source>
        <dbReference type="Pfam" id="PF07637"/>
    </source>
</evidence>
<evidence type="ECO:0000313" key="7">
    <source>
        <dbReference type="EMBL" id="TWT94981.1"/>
    </source>
</evidence>
<evidence type="ECO:0000259" key="4">
    <source>
        <dbReference type="Pfam" id="PF07631"/>
    </source>
</evidence>
<gene>
    <name evidence="7" type="ORF">Pla100_35600</name>
</gene>
<dbReference type="Pfam" id="PF07635">
    <property type="entry name" value="PSCyt1"/>
    <property type="match status" value="1"/>
</dbReference>
<evidence type="ECO:0000259" key="2">
    <source>
        <dbReference type="Pfam" id="PF07626"/>
    </source>
</evidence>
<dbReference type="Pfam" id="PF07631">
    <property type="entry name" value="PSD4"/>
    <property type="match status" value="1"/>
</dbReference>
<feature type="domain" description="DUF1585" evidence="1">
    <location>
        <begin position="794"/>
        <end position="867"/>
    </location>
</feature>